<organism evidence="2 3">
    <name type="scientific">Trichormus variabilis NIES-23</name>
    <dbReference type="NCBI Taxonomy" id="1973479"/>
    <lineage>
        <taxon>Bacteria</taxon>
        <taxon>Bacillati</taxon>
        <taxon>Cyanobacteriota</taxon>
        <taxon>Cyanophyceae</taxon>
        <taxon>Nostocales</taxon>
        <taxon>Nostocaceae</taxon>
        <taxon>Trichormus</taxon>
    </lineage>
</organism>
<evidence type="ECO:0000313" key="3">
    <source>
        <dbReference type="Proteomes" id="UP000217507"/>
    </source>
</evidence>
<name>A0A1Z4KMR4_ANAVA</name>
<dbReference type="EMBL" id="AP018216">
    <property type="protein sequence ID" value="BAY70242.1"/>
    <property type="molecule type" value="Genomic_DNA"/>
</dbReference>
<feature type="transmembrane region" description="Helical" evidence="1">
    <location>
        <begin position="40"/>
        <end position="60"/>
    </location>
</feature>
<evidence type="ECO:0000256" key="1">
    <source>
        <dbReference type="SAM" id="Phobius"/>
    </source>
</evidence>
<dbReference type="AlphaFoldDB" id="A0A1Z4KMR4"/>
<dbReference type="Proteomes" id="UP000217507">
    <property type="component" value="Chromosome"/>
</dbReference>
<sequence length="128" mass="14807">MFTEVINQHKSIANNDIQVVNITESQQKHAQTNNIDFPDIAISLTPVGLVFSWVIFFIILRKIRSVIENKMVFTVKGLHQLPCKNCQYYCNNHYLKCAVQPSIVLTDEAKNCSEYLPKNDKFDAKHFF</sequence>
<evidence type="ECO:0000313" key="2">
    <source>
        <dbReference type="EMBL" id="BAY70242.1"/>
    </source>
</evidence>
<gene>
    <name evidence="2" type="ORF">NIES23_30430</name>
</gene>
<keyword evidence="1" id="KW-1133">Transmembrane helix</keyword>
<reference evidence="2 3" key="1">
    <citation type="submission" date="2017-06" db="EMBL/GenBank/DDBJ databases">
        <title>Genome sequencing of cyanobaciteial culture collection at National Institute for Environmental Studies (NIES).</title>
        <authorList>
            <person name="Hirose Y."/>
            <person name="Shimura Y."/>
            <person name="Fujisawa T."/>
            <person name="Nakamura Y."/>
            <person name="Kawachi M."/>
        </authorList>
    </citation>
    <scope>NUCLEOTIDE SEQUENCE [LARGE SCALE GENOMIC DNA]</scope>
    <source>
        <strain evidence="2 3">NIES-23</strain>
    </source>
</reference>
<accession>A0A1Z4KMR4</accession>
<protein>
    <submittedName>
        <fullName evidence="2">Uncharacterized protein</fullName>
    </submittedName>
</protein>
<keyword evidence="1" id="KW-0472">Membrane</keyword>
<keyword evidence="1" id="KW-0812">Transmembrane</keyword>
<proteinExistence type="predicted"/>